<dbReference type="Proteomes" id="UP000181790">
    <property type="component" value="Unassembled WGS sequence"/>
</dbReference>
<dbReference type="OrthoDB" id="9789566at2"/>
<proteinExistence type="predicted"/>
<sequence length="203" mass="23350">MGEAVPDTEQKIKEAAKRVFLEYGFEGAKIRQIAEAADVNIALVNYYFRSKEQLFNSIYRETFAEFVGKMVVLLNEKTPLEVKIWKIVDRYTDFILDNQMMPAFILTQQRKEGAAFFRELDVRSIIQGSYFWKQLQEASAKGEIRAIDPLQIVISVMGSIIFPIMAGGVLSYIGTFDEQSFRDFIEARKKIIPEMIMTYLKSG</sequence>
<dbReference type="PANTHER" id="PTHR30328:SF54">
    <property type="entry name" value="HTH-TYPE TRANSCRIPTIONAL REPRESSOR SCO4008"/>
    <property type="match status" value="1"/>
</dbReference>
<evidence type="ECO:0000259" key="4">
    <source>
        <dbReference type="PROSITE" id="PS50977"/>
    </source>
</evidence>
<feature type="transmembrane region" description="Helical" evidence="3">
    <location>
        <begin position="152"/>
        <end position="173"/>
    </location>
</feature>
<accession>A0A1S2VHF9</accession>
<dbReference type="InterPro" id="IPR050109">
    <property type="entry name" value="HTH-type_TetR-like_transc_reg"/>
</dbReference>
<feature type="DNA-binding region" description="H-T-H motif" evidence="2">
    <location>
        <begin position="29"/>
        <end position="48"/>
    </location>
</feature>
<dbReference type="EMBL" id="MORL01000013">
    <property type="protein sequence ID" value="OIN57308.1"/>
    <property type="molecule type" value="Genomic_DNA"/>
</dbReference>
<dbReference type="PROSITE" id="PS50977">
    <property type="entry name" value="HTH_TETR_2"/>
    <property type="match status" value="1"/>
</dbReference>
<organism evidence="5 6">
    <name type="scientific">Arsenicibacter rosenii</name>
    <dbReference type="NCBI Taxonomy" id="1750698"/>
    <lineage>
        <taxon>Bacteria</taxon>
        <taxon>Pseudomonadati</taxon>
        <taxon>Bacteroidota</taxon>
        <taxon>Cytophagia</taxon>
        <taxon>Cytophagales</taxon>
        <taxon>Spirosomataceae</taxon>
        <taxon>Arsenicibacter</taxon>
    </lineage>
</organism>
<evidence type="ECO:0000256" key="2">
    <source>
        <dbReference type="PROSITE-ProRule" id="PRU00335"/>
    </source>
</evidence>
<dbReference type="GO" id="GO:0003677">
    <property type="term" value="F:DNA binding"/>
    <property type="evidence" value="ECO:0007669"/>
    <property type="project" value="UniProtKB-UniRule"/>
</dbReference>
<dbReference type="RefSeq" id="WP_071505020.1">
    <property type="nucleotide sequence ID" value="NZ_MORL01000013.1"/>
</dbReference>
<feature type="domain" description="HTH tetR-type" evidence="4">
    <location>
        <begin position="6"/>
        <end position="66"/>
    </location>
</feature>
<keyword evidence="3" id="KW-0812">Transmembrane</keyword>
<keyword evidence="6" id="KW-1185">Reference proteome</keyword>
<protein>
    <submittedName>
        <fullName evidence="5">TetR family transcriptional regulator</fullName>
    </submittedName>
</protein>
<keyword evidence="3" id="KW-1133">Transmembrane helix</keyword>
<evidence type="ECO:0000313" key="5">
    <source>
        <dbReference type="EMBL" id="OIN57308.1"/>
    </source>
</evidence>
<gene>
    <name evidence="5" type="ORF">BLX24_20220</name>
</gene>
<dbReference type="InterPro" id="IPR009057">
    <property type="entry name" value="Homeodomain-like_sf"/>
</dbReference>
<evidence type="ECO:0000313" key="6">
    <source>
        <dbReference type="Proteomes" id="UP000181790"/>
    </source>
</evidence>
<dbReference type="Gene3D" id="1.10.357.10">
    <property type="entry name" value="Tetracycline Repressor, domain 2"/>
    <property type="match status" value="1"/>
</dbReference>
<dbReference type="Pfam" id="PF00440">
    <property type="entry name" value="TetR_N"/>
    <property type="match status" value="1"/>
</dbReference>
<dbReference type="SUPFAM" id="SSF46689">
    <property type="entry name" value="Homeodomain-like"/>
    <property type="match status" value="1"/>
</dbReference>
<comment type="caution">
    <text evidence="5">The sequence shown here is derived from an EMBL/GenBank/DDBJ whole genome shotgun (WGS) entry which is preliminary data.</text>
</comment>
<evidence type="ECO:0000256" key="1">
    <source>
        <dbReference type="ARBA" id="ARBA00023125"/>
    </source>
</evidence>
<dbReference type="AlphaFoldDB" id="A0A1S2VHF9"/>
<keyword evidence="3" id="KW-0472">Membrane</keyword>
<keyword evidence="1 2" id="KW-0238">DNA-binding</keyword>
<dbReference type="PRINTS" id="PR00455">
    <property type="entry name" value="HTHTETR"/>
</dbReference>
<reference evidence="5 6" key="1">
    <citation type="submission" date="2016-10" db="EMBL/GenBank/DDBJ databases">
        <title>Arsenicibacter rosenii gen. nov., sp. nov., an efficient arsenic-methylating bacterium isolated from an arsenic-contaminated paddy soil.</title>
        <authorList>
            <person name="Huang K."/>
        </authorList>
    </citation>
    <scope>NUCLEOTIDE SEQUENCE [LARGE SCALE GENOMIC DNA]</scope>
    <source>
        <strain evidence="5 6">SM-1</strain>
    </source>
</reference>
<evidence type="ECO:0000256" key="3">
    <source>
        <dbReference type="SAM" id="Phobius"/>
    </source>
</evidence>
<dbReference type="InterPro" id="IPR001647">
    <property type="entry name" value="HTH_TetR"/>
</dbReference>
<dbReference type="PANTHER" id="PTHR30328">
    <property type="entry name" value="TRANSCRIPTIONAL REPRESSOR"/>
    <property type="match status" value="1"/>
</dbReference>
<name>A0A1S2VHF9_9BACT</name>